<evidence type="ECO:0000256" key="1">
    <source>
        <dbReference type="SAM" id="Phobius"/>
    </source>
</evidence>
<reference evidence="2" key="1">
    <citation type="submission" date="2016-10" db="EMBL/GenBank/DDBJ databases">
        <title>Sequence of Gallionella enrichment culture.</title>
        <authorList>
            <person name="Poehlein A."/>
            <person name="Muehling M."/>
            <person name="Daniel R."/>
        </authorList>
    </citation>
    <scope>NUCLEOTIDE SEQUENCE</scope>
</reference>
<protein>
    <submittedName>
        <fullName evidence="2">Uncharacterized protein</fullName>
    </submittedName>
</protein>
<dbReference type="EMBL" id="MLJW01002439">
    <property type="protein sequence ID" value="OIQ74631.1"/>
    <property type="molecule type" value="Genomic_DNA"/>
</dbReference>
<dbReference type="AlphaFoldDB" id="A0A1J5Q3R8"/>
<keyword evidence="1" id="KW-0472">Membrane</keyword>
<name>A0A1J5Q3R8_9ZZZZ</name>
<organism evidence="2">
    <name type="scientific">mine drainage metagenome</name>
    <dbReference type="NCBI Taxonomy" id="410659"/>
    <lineage>
        <taxon>unclassified sequences</taxon>
        <taxon>metagenomes</taxon>
        <taxon>ecological metagenomes</taxon>
    </lineage>
</organism>
<sequence length="249" mass="27994">MVNRLLIIFMLFVCGFQPTYAATSKEGALQFEIPMVQGTEKYLELLAFPSYLVVALENNGIKTSNMGRPTLIDERTVQFKSAILHFAEKKGTVYSYKGSLEWDIPLKHLKFEVPVEIDTASISKGTIQVNVFVPLAKLFPDTLVERIRMKIQSLSGPEVQKQMTAYFDDISKKSESMSGLQGMFAKIMLQSYSAPAESYGACVTHEPGDAESLSDQIYLLVTLAIWLIVVPVTIVTFVFWRKCKNKNQK</sequence>
<keyword evidence="1" id="KW-0812">Transmembrane</keyword>
<proteinExistence type="predicted"/>
<gene>
    <name evidence="2" type="ORF">GALL_437140</name>
</gene>
<feature type="transmembrane region" description="Helical" evidence="1">
    <location>
        <begin position="217"/>
        <end position="240"/>
    </location>
</feature>
<keyword evidence="1" id="KW-1133">Transmembrane helix</keyword>
<accession>A0A1J5Q3R8</accession>
<evidence type="ECO:0000313" key="2">
    <source>
        <dbReference type="EMBL" id="OIQ74631.1"/>
    </source>
</evidence>
<comment type="caution">
    <text evidence="2">The sequence shown here is derived from an EMBL/GenBank/DDBJ whole genome shotgun (WGS) entry which is preliminary data.</text>
</comment>